<keyword evidence="14" id="KW-0576">Peroxisome</keyword>
<dbReference type="Pfam" id="PF04757">
    <property type="entry name" value="Pex2_Pex12"/>
    <property type="match status" value="1"/>
</dbReference>
<evidence type="ECO:0000256" key="16">
    <source>
        <dbReference type="ARBA" id="ARBA00034438"/>
    </source>
</evidence>
<feature type="domain" description="Pex N-terminal" evidence="19">
    <location>
        <begin position="249"/>
        <end position="457"/>
    </location>
</feature>
<feature type="compositionally biased region" description="Low complexity" evidence="18">
    <location>
        <begin position="587"/>
        <end position="602"/>
    </location>
</feature>
<keyword evidence="5" id="KW-0808">Transferase</keyword>
<evidence type="ECO:0000259" key="19">
    <source>
        <dbReference type="Pfam" id="PF04757"/>
    </source>
</evidence>
<evidence type="ECO:0000256" key="11">
    <source>
        <dbReference type="ARBA" id="ARBA00022927"/>
    </source>
</evidence>
<dbReference type="AlphaFoldDB" id="R9P2E9"/>
<proteinExistence type="inferred from homology"/>
<gene>
    <name evidence="20" type="ORF">PHSY_003149</name>
</gene>
<feature type="region of interest" description="Disordered" evidence="18">
    <location>
        <begin position="551"/>
        <end position="605"/>
    </location>
</feature>
<keyword evidence="6" id="KW-0812">Transmembrane</keyword>
<dbReference type="GO" id="GO:0016562">
    <property type="term" value="P:protein import into peroxisome matrix, receptor recycling"/>
    <property type="evidence" value="ECO:0007669"/>
    <property type="project" value="UniProtKB-ARBA"/>
</dbReference>
<keyword evidence="13" id="KW-0472">Membrane</keyword>
<evidence type="ECO:0000256" key="6">
    <source>
        <dbReference type="ARBA" id="ARBA00022692"/>
    </source>
</evidence>
<evidence type="ECO:0000256" key="10">
    <source>
        <dbReference type="ARBA" id="ARBA00022833"/>
    </source>
</evidence>
<evidence type="ECO:0000256" key="7">
    <source>
        <dbReference type="ARBA" id="ARBA00022723"/>
    </source>
</evidence>
<evidence type="ECO:0000313" key="21">
    <source>
        <dbReference type="Proteomes" id="UP000014071"/>
    </source>
</evidence>
<dbReference type="GO" id="GO:0061630">
    <property type="term" value="F:ubiquitin protein ligase activity"/>
    <property type="evidence" value="ECO:0007669"/>
    <property type="project" value="UniProtKB-EC"/>
</dbReference>
<feature type="region of interest" description="Disordered" evidence="18">
    <location>
        <begin position="34"/>
        <end position="58"/>
    </location>
</feature>
<feature type="compositionally biased region" description="Polar residues" evidence="18">
    <location>
        <begin position="168"/>
        <end position="181"/>
    </location>
</feature>
<organism evidence="20 21">
    <name type="scientific">Pseudozyma hubeiensis (strain SY62)</name>
    <name type="common">Yeast</name>
    <dbReference type="NCBI Taxonomy" id="1305764"/>
    <lineage>
        <taxon>Eukaryota</taxon>
        <taxon>Fungi</taxon>
        <taxon>Dikarya</taxon>
        <taxon>Basidiomycota</taxon>
        <taxon>Ustilaginomycotina</taxon>
        <taxon>Ustilaginomycetes</taxon>
        <taxon>Ustilaginales</taxon>
        <taxon>Ustilaginaceae</taxon>
        <taxon>Pseudozyma</taxon>
    </lineage>
</organism>
<feature type="region of interest" description="Disordered" evidence="18">
    <location>
        <begin position="678"/>
        <end position="701"/>
    </location>
</feature>
<evidence type="ECO:0000256" key="1">
    <source>
        <dbReference type="ARBA" id="ARBA00004585"/>
    </source>
</evidence>
<evidence type="ECO:0000256" key="9">
    <source>
        <dbReference type="ARBA" id="ARBA00022786"/>
    </source>
</evidence>
<comment type="similarity">
    <text evidence="3">Belongs to the pex2/pex10/pex12 family.</text>
</comment>
<reference evidence="21" key="1">
    <citation type="journal article" date="2013" name="Genome Announc.">
        <title>Draft genome sequence of the basidiomycetous yeast-like fungus Pseudozyma hubeiensis SY62, which produces an abundant amount of the biosurfactant mannosylerythritol lipids.</title>
        <authorList>
            <person name="Konishi M."/>
            <person name="Hatada Y."/>
            <person name="Horiuchi J."/>
        </authorList>
    </citation>
    <scope>NUCLEOTIDE SEQUENCE [LARGE SCALE GENOMIC DNA]</scope>
    <source>
        <strain evidence="21">SY62</strain>
    </source>
</reference>
<dbReference type="PANTHER" id="PTHR48178">
    <property type="entry name" value="PEROXISOME BIOGENESIS FACTOR 2"/>
    <property type="match status" value="1"/>
</dbReference>
<evidence type="ECO:0000256" key="15">
    <source>
        <dbReference type="ARBA" id="ARBA00032511"/>
    </source>
</evidence>
<keyword evidence="21" id="KW-1185">Reference proteome</keyword>
<feature type="compositionally biased region" description="Basic and acidic residues" evidence="18">
    <location>
        <begin position="124"/>
        <end position="153"/>
    </location>
</feature>
<dbReference type="EMBL" id="DF238795">
    <property type="protein sequence ID" value="GAC95573.1"/>
    <property type="molecule type" value="Genomic_DNA"/>
</dbReference>
<evidence type="ECO:0000256" key="18">
    <source>
        <dbReference type="SAM" id="MobiDB-lite"/>
    </source>
</evidence>
<feature type="compositionally biased region" description="Basic and acidic residues" evidence="18">
    <location>
        <begin position="678"/>
        <end position="690"/>
    </location>
</feature>
<evidence type="ECO:0000256" key="14">
    <source>
        <dbReference type="ARBA" id="ARBA00023140"/>
    </source>
</evidence>
<keyword evidence="8" id="KW-0863">Zinc-finger</keyword>
<evidence type="ECO:0000256" key="5">
    <source>
        <dbReference type="ARBA" id="ARBA00022679"/>
    </source>
</evidence>
<keyword evidence="9" id="KW-0833">Ubl conjugation pathway</keyword>
<dbReference type="GeneID" id="24108439"/>
<comment type="pathway">
    <text evidence="2">Protein modification; protein ubiquitination.</text>
</comment>
<evidence type="ECO:0000256" key="17">
    <source>
        <dbReference type="ARBA" id="ARBA00034523"/>
    </source>
</evidence>
<dbReference type="eggNOG" id="KOG2879">
    <property type="taxonomic scope" value="Eukaryota"/>
</dbReference>
<dbReference type="GO" id="GO:0005778">
    <property type="term" value="C:peroxisomal membrane"/>
    <property type="evidence" value="ECO:0007669"/>
    <property type="project" value="UniProtKB-SubCell"/>
</dbReference>
<feature type="region of interest" description="Disordered" evidence="18">
    <location>
        <begin position="503"/>
        <end position="530"/>
    </location>
</feature>
<evidence type="ECO:0000256" key="2">
    <source>
        <dbReference type="ARBA" id="ARBA00004906"/>
    </source>
</evidence>
<dbReference type="GO" id="GO:0008270">
    <property type="term" value="F:zinc ion binding"/>
    <property type="evidence" value="ECO:0007669"/>
    <property type="project" value="UniProtKB-KW"/>
</dbReference>
<keyword evidence="10" id="KW-0862">Zinc</keyword>
<feature type="region of interest" description="Disordered" evidence="18">
    <location>
        <begin position="113"/>
        <end position="213"/>
    </location>
</feature>
<evidence type="ECO:0000256" key="12">
    <source>
        <dbReference type="ARBA" id="ARBA00022989"/>
    </source>
</evidence>
<keyword evidence="7" id="KW-0479">Metal-binding</keyword>
<dbReference type="InterPro" id="IPR006845">
    <property type="entry name" value="Pex_N"/>
</dbReference>
<dbReference type="HOGENOM" id="CLU_024591_0_0_1"/>
<dbReference type="PANTHER" id="PTHR48178:SF1">
    <property type="entry name" value="PEROXISOME BIOGENESIS FACTOR 2"/>
    <property type="match status" value="1"/>
</dbReference>
<comment type="subcellular location">
    <subcellularLocation>
        <location evidence="1">Peroxisome membrane</location>
        <topology evidence="1">Multi-pass membrane protein</topology>
    </subcellularLocation>
</comment>
<dbReference type="GO" id="GO:0016567">
    <property type="term" value="P:protein ubiquitination"/>
    <property type="evidence" value="ECO:0007669"/>
    <property type="project" value="UniProtKB-ARBA"/>
</dbReference>
<evidence type="ECO:0000313" key="20">
    <source>
        <dbReference type="EMBL" id="GAC95573.1"/>
    </source>
</evidence>
<feature type="compositionally biased region" description="Acidic residues" evidence="18">
    <location>
        <begin position="691"/>
        <end position="701"/>
    </location>
</feature>
<sequence>MPTRQTAQTAFDGVQPSIRSALRSAAHSPSILHVDTTTFQRSRAHSSKRKKTPKHETGRWSCVSSAKTSASQVMRCDCKNYECGSSRKLDRGFLSNKRENGFCRPHRGRRVPRIVLPEEDEASNDEHSAEPRSEFLDSEAAQERGMQRRERVEISPVPVAIMARDPSDSSSEPVAGPSSQPAAGLPSPEQLASDPSATDAQIPHPPPFYHSASQAATASIASIRSSLHRFPTPILKIQRVNQLDAELLDRELAELLLDPVKKALGSIRSTLPSDLEPELLLLLKLALFKFSIYDRGASYGSMLQNLKYRNEWAHRGALQSTARDQPLSRLQLSLYPLLTIIAPYAGSKWQDHMTSLSYSDMPNNDPRRLLWKLTDASQRVWSALVLANFAVFLADGKFRSVADRILGMRLTYSQRTMNRNVSFEFLNRQLVWHAFTEFLLFLLPLVRPRRLLRRLLKLPTHPKLLGMVWMFLPLAISRRLGMRRDAGGRTRWSREDVSMPVVKQIVGSKPSSKGEKAKEDEAETDGVGPYHHLPDQVCAICYQRIETQTGMSKDPTKIGTGGLSMGIPTSDPLDPSSGLLAPNRPSSASQPLNAATAAASASDPERNAVLGVSPDGIAYADAIVTTPYETVPCHHRYCYVCIAKQLLDEEMEDELDEEDERGRRGWKCLRCNTRVRETRRARGEGQPIREDSEEEDAEETK</sequence>
<dbReference type="Proteomes" id="UP000014071">
    <property type="component" value="Unassembled WGS sequence"/>
</dbReference>
<accession>R9P2E9</accession>
<dbReference type="RefSeq" id="XP_012189160.1">
    <property type="nucleotide sequence ID" value="XM_012333770.1"/>
</dbReference>
<name>R9P2E9_PSEHS</name>
<keyword evidence="12" id="KW-1133">Transmembrane helix</keyword>
<evidence type="ECO:0000256" key="13">
    <source>
        <dbReference type="ARBA" id="ARBA00023136"/>
    </source>
</evidence>
<dbReference type="STRING" id="1305764.R9P2E9"/>
<feature type="compositionally biased region" description="Basic residues" evidence="18">
    <location>
        <begin position="42"/>
        <end position="53"/>
    </location>
</feature>
<dbReference type="InterPro" id="IPR025654">
    <property type="entry name" value="PEX2/10"/>
</dbReference>
<dbReference type="OrthoDB" id="1701437at2759"/>
<keyword evidence="11" id="KW-0653">Protein transport</keyword>
<keyword evidence="4" id="KW-0813">Transport</keyword>
<evidence type="ECO:0000256" key="3">
    <source>
        <dbReference type="ARBA" id="ARBA00008704"/>
    </source>
</evidence>
<evidence type="ECO:0000256" key="8">
    <source>
        <dbReference type="ARBA" id="ARBA00022771"/>
    </source>
</evidence>
<protein>
    <recommendedName>
        <fullName evidence="17">RING-type E3 ubiquitin transferase (cysteine targeting)</fullName>
        <ecNumber evidence="17">2.3.2.36</ecNumber>
    </recommendedName>
    <alternativeName>
        <fullName evidence="15">Peroxin-2</fullName>
    </alternativeName>
</protein>
<evidence type="ECO:0000256" key="4">
    <source>
        <dbReference type="ARBA" id="ARBA00022448"/>
    </source>
</evidence>
<comment type="catalytic activity">
    <reaction evidence="16">
        <text>[E2 ubiquitin-conjugating enzyme]-S-ubiquitinyl-L-cysteine + [acceptor protein]-L-cysteine = [E2 ubiquitin-conjugating enzyme]-L-cysteine + [acceptor protein]-S-ubiquitinyl-L-cysteine.</text>
        <dbReference type="EC" id="2.3.2.36"/>
    </reaction>
</comment>
<dbReference type="EC" id="2.3.2.36" evidence="17"/>